<feature type="non-terminal residue" evidence="6">
    <location>
        <position position="391"/>
    </location>
</feature>
<dbReference type="SFLD" id="SFLDG01067">
    <property type="entry name" value="SPASM/twitch_domain_containing"/>
    <property type="match status" value="1"/>
</dbReference>
<dbReference type="InterPro" id="IPR013785">
    <property type="entry name" value="Aldolase_TIM"/>
</dbReference>
<name>A0A0F9L6W0_9ZZZZ</name>
<reference evidence="6" key="1">
    <citation type="journal article" date="2015" name="Nature">
        <title>Complex archaea that bridge the gap between prokaryotes and eukaryotes.</title>
        <authorList>
            <person name="Spang A."/>
            <person name="Saw J.H."/>
            <person name="Jorgensen S.L."/>
            <person name="Zaremba-Niedzwiedzka K."/>
            <person name="Martijn J."/>
            <person name="Lind A.E."/>
            <person name="van Eijk R."/>
            <person name="Schleper C."/>
            <person name="Guy L."/>
            <person name="Ettema T.J."/>
        </authorList>
    </citation>
    <scope>NUCLEOTIDE SEQUENCE</scope>
</reference>
<dbReference type="SUPFAM" id="SSF102114">
    <property type="entry name" value="Radical SAM enzymes"/>
    <property type="match status" value="1"/>
</dbReference>
<dbReference type="AlphaFoldDB" id="A0A0F9L6W0"/>
<dbReference type="EMBL" id="LAZR01006850">
    <property type="protein sequence ID" value="KKM89238.1"/>
    <property type="molecule type" value="Genomic_DNA"/>
</dbReference>
<evidence type="ECO:0000256" key="1">
    <source>
        <dbReference type="ARBA" id="ARBA00022691"/>
    </source>
</evidence>
<dbReference type="CDD" id="cd01335">
    <property type="entry name" value="Radical_SAM"/>
    <property type="match status" value="1"/>
</dbReference>
<evidence type="ECO:0000256" key="2">
    <source>
        <dbReference type="ARBA" id="ARBA00022723"/>
    </source>
</evidence>
<sequence>MKLLIKWPTRGRPDKFFEVLAKYRAMLSGRHDVRFLVTCDEDDSTMNSPDVRQRLAEIPGVQFSFGRHNGKVAAINANMDVDFDVLLLASDDMIPQVHGYDDVIMSRMKKYFPDLDGVLWFNDGFVGRRLNTLTIMGRQYYQRTLYIYQPDYVSLWADNEFTEVADLLGRQVYFEDVIIRHEHPGNVGSRTDGVYVRAEAHNDRDKKLYTLRKAAGFGIGAKDMHENGGTVTGDGDITKPTVHTRGGLGREITQVSMSITTHCNMSCPECAYGTPRVDDKQHFSWEYFEEAAKHLRGIKSLGITGGEPTCHPEFSKFVPRFRELFDCVELYLETNGCLVEKHSDVLEFFDRVGITHYGESVYPGCPDNTAQMEFLRARLKGTRVTLNTWDA</sequence>
<evidence type="ECO:0000256" key="4">
    <source>
        <dbReference type="ARBA" id="ARBA00023014"/>
    </source>
</evidence>
<keyword evidence="4" id="KW-0411">Iron-sulfur</keyword>
<organism evidence="6">
    <name type="scientific">marine sediment metagenome</name>
    <dbReference type="NCBI Taxonomy" id="412755"/>
    <lineage>
        <taxon>unclassified sequences</taxon>
        <taxon>metagenomes</taxon>
        <taxon>ecological metagenomes</taxon>
    </lineage>
</organism>
<dbReference type="PANTHER" id="PTHR11228">
    <property type="entry name" value="RADICAL SAM DOMAIN PROTEIN"/>
    <property type="match status" value="1"/>
</dbReference>
<keyword evidence="2" id="KW-0479">Metal-binding</keyword>
<dbReference type="Gene3D" id="3.20.20.70">
    <property type="entry name" value="Aldolase class I"/>
    <property type="match status" value="1"/>
</dbReference>
<dbReference type="PANTHER" id="PTHR11228:SF7">
    <property type="entry name" value="PQQA PEPTIDE CYCLASE"/>
    <property type="match status" value="1"/>
</dbReference>
<dbReference type="GO" id="GO:0046872">
    <property type="term" value="F:metal ion binding"/>
    <property type="evidence" value="ECO:0007669"/>
    <property type="project" value="UniProtKB-KW"/>
</dbReference>
<proteinExistence type="predicted"/>
<gene>
    <name evidence="6" type="ORF">LCGC14_1250640</name>
</gene>
<keyword evidence="3" id="KW-0408">Iron</keyword>
<dbReference type="InterPro" id="IPR007197">
    <property type="entry name" value="rSAM"/>
</dbReference>
<dbReference type="InterPro" id="IPR050377">
    <property type="entry name" value="Radical_SAM_PqqE_MftC-like"/>
</dbReference>
<dbReference type="GO" id="GO:0003824">
    <property type="term" value="F:catalytic activity"/>
    <property type="evidence" value="ECO:0007669"/>
    <property type="project" value="InterPro"/>
</dbReference>
<dbReference type="SFLD" id="SFLDS00029">
    <property type="entry name" value="Radical_SAM"/>
    <property type="match status" value="1"/>
</dbReference>
<keyword evidence="1" id="KW-0949">S-adenosyl-L-methionine</keyword>
<dbReference type="InterPro" id="IPR058240">
    <property type="entry name" value="rSAM_sf"/>
</dbReference>
<dbReference type="GO" id="GO:0051536">
    <property type="term" value="F:iron-sulfur cluster binding"/>
    <property type="evidence" value="ECO:0007669"/>
    <property type="project" value="UniProtKB-KW"/>
</dbReference>
<dbReference type="Pfam" id="PF04055">
    <property type="entry name" value="Radical_SAM"/>
    <property type="match status" value="1"/>
</dbReference>
<protein>
    <recommendedName>
        <fullName evidence="5">Radical SAM core domain-containing protein</fullName>
    </recommendedName>
</protein>
<evidence type="ECO:0000313" key="6">
    <source>
        <dbReference type="EMBL" id="KKM89238.1"/>
    </source>
</evidence>
<evidence type="ECO:0000259" key="5">
    <source>
        <dbReference type="PROSITE" id="PS51918"/>
    </source>
</evidence>
<comment type="caution">
    <text evidence="6">The sequence shown here is derived from an EMBL/GenBank/DDBJ whole genome shotgun (WGS) entry which is preliminary data.</text>
</comment>
<feature type="domain" description="Radical SAM core" evidence="5">
    <location>
        <begin position="247"/>
        <end position="391"/>
    </location>
</feature>
<dbReference type="PROSITE" id="PS51918">
    <property type="entry name" value="RADICAL_SAM"/>
    <property type="match status" value="1"/>
</dbReference>
<accession>A0A0F9L6W0</accession>
<evidence type="ECO:0000256" key="3">
    <source>
        <dbReference type="ARBA" id="ARBA00023004"/>
    </source>
</evidence>